<organism evidence="1 2">
    <name type="scientific">Pseudochrobactrum kiredjianiae</name>
    <dbReference type="NCBI Taxonomy" id="386305"/>
    <lineage>
        <taxon>Bacteria</taxon>
        <taxon>Pseudomonadati</taxon>
        <taxon>Pseudomonadota</taxon>
        <taxon>Alphaproteobacteria</taxon>
        <taxon>Hyphomicrobiales</taxon>
        <taxon>Brucellaceae</taxon>
        <taxon>Pseudochrobactrum</taxon>
    </lineage>
</organism>
<keyword evidence="2" id="KW-1185">Reference proteome</keyword>
<dbReference type="InterPro" id="IPR021293">
    <property type="entry name" value="DUF2865"/>
</dbReference>
<proteinExistence type="predicted"/>
<evidence type="ECO:0000313" key="1">
    <source>
        <dbReference type="EMBL" id="MFD1228929.1"/>
    </source>
</evidence>
<dbReference type="Pfam" id="PF11064">
    <property type="entry name" value="DUF2865"/>
    <property type="match status" value="1"/>
</dbReference>
<accession>A0ABW3V8E3</accession>
<dbReference type="EMBL" id="JBHTMA010000040">
    <property type="protein sequence ID" value="MFD1228929.1"/>
    <property type="molecule type" value="Genomic_DNA"/>
</dbReference>
<dbReference type="RefSeq" id="WP_289385865.1">
    <property type="nucleotide sequence ID" value="NZ_JAUCBM010000001.1"/>
</dbReference>
<name>A0ABW3V8E3_9HYPH</name>
<dbReference type="Proteomes" id="UP001597263">
    <property type="component" value="Unassembled WGS sequence"/>
</dbReference>
<sequence>MEEEVRKGVVVEYRQIYFLRRNLREMIPVSVKWLSLPFLFVVAFLATSPALAALCSDSSLISQDSALKRQLAAVKNLERSRKCTAENAQGGFFNACRDLAQRRGDIQSKLQSNSAALARCSGTNTVSTTVTPKRTAKTPPVVNVKKAEIVAGAPSQFLGKYSGTPLLFCVRLSDGYYFPAPHSQYARSDQIKETLAQCSFICETSDVNLYVLNDPAAETSGMLSVDRRETYGSLPAAYRYQTDRNFSKCNWDRYNSYIQQVKFSREKPKKTKGIAVSKTASVQAGSVDDESLADAAPERDLTEELADRNVRIIGPEFLQQDNDKLINFETEKLHTDAGLRTDKSIE</sequence>
<gene>
    <name evidence="1" type="ORF">ACFQ35_17440</name>
</gene>
<reference evidence="2" key="1">
    <citation type="journal article" date="2019" name="Int. J. Syst. Evol. Microbiol.">
        <title>The Global Catalogue of Microorganisms (GCM) 10K type strain sequencing project: providing services to taxonomists for standard genome sequencing and annotation.</title>
        <authorList>
            <consortium name="The Broad Institute Genomics Platform"/>
            <consortium name="The Broad Institute Genome Sequencing Center for Infectious Disease"/>
            <person name="Wu L."/>
            <person name="Ma J."/>
        </authorList>
    </citation>
    <scope>NUCLEOTIDE SEQUENCE [LARGE SCALE GENOMIC DNA]</scope>
    <source>
        <strain evidence="2">CCUG 49584</strain>
    </source>
</reference>
<comment type="caution">
    <text evidence="1">The sequence shown here is derived from an EMBL/GenBank/DDBJ whole genome shotgun (WGS) entry which is preliminary data.</text>
</comment>
<evidence type="ECO:0000313" key="2">
    <source>
        <dbReference type="Proteomes" id="UP001597263"/>
    </source>
</evidence>
<protein>
    <submittedName>
        <fullName evidence="1">DUF2865 domain-containing protein</fullName>
    </submittedName>
</protein>